<evidence type="ECO:0000256" key="1">
    <source>
        <dbReference type="ARBA" id="ARBA00007227"/>
    </source>
</evidence>
<keyword evidence="4" id="KW-0804">Transcription</keyword>
<evidence type="ECO:0000259" key="5">
    <source>
        <dbReference type="PROSITE" id="PS50943"/>
    </source>
</evidence>
<dbReference type="RefSeq" id="WP_272749761.1">
    <property type="nucleotide sequence ID" value="NZ_JAQQKX010000026.1"/>
</dbReference>
<dbReference type="EMBL" id="JAQQKX010000026">
    <property type="protein sequence ID" value="MDC7685259.1"/>
    <property type="molecule type" value="Genomic_DNA"/>
</dbReference>
<comment type="similarity">
    <text evidence="1">Belongs to the short-chain fatty acyl-CoA assimilation regulator (ScfR) family.</text>
</comment>
<dbReference type="SMART" id="SM00530">
    <property type="entry name" value="HTH_XRE"/>
    <property type="match status" value="1"/>
</dbReference>
<dbReference type="Pfam" id="PF06114">
    <property type="entry name" value="Peptidase_M78"/>
    <property type="match status" value="1"/>
</dbReference>
<feature type="domain" description="HTH cro/C1-type" evidence="5">
    <location>
        <begin position="14"/>
        <end position="68"/>
    </location>
</feature>
<organism evidence="6 7">
    <name type="scientific">Asticcacaulis aquaticus</name>
    <dbReference type="NCBI Taxonomy" id="2984212"/>
    <lineage>
        <taxon>Bacteria</taxon>
        <taxon>Pseudomonadati</taxon>
        <taxon>Pseudomonadota</taxon>
        <taxon>Alphaproteobacteria</taxon>
        <taxon>Caulobacterales</taxon>
        <taxon>Caulobacteraceae</taxon>
        <taxon>Asticcacaulis</taxon>
    </lineage>
</organism>
<sequence length="472" mass="52691">MSELDRKLFLGGRLKRLRHDLNLSQTKMAEDLGVSASYLNHIERNQRPVTAQVLLKLAATYDLDMRTFTSDADPSGEADLTEVLADPLFKDLRAPKREIADLVAASPTVAEAMLRLYRAYKERRTREVIDLSSAEILNEQSPSDWVRDQIQAAHNFFPEFDELGETLFEALGGDPHTLEAAAERKLQSDFGIGVRFMPASVMLIYERRYDPHRRRLMLSESLSPSSRAFAIVYQLALSLHGADLNARVERAKAPDLASGRLFKIALLNYLTAATLMPYGRFHEAAEQCGYDLELLRAPFGVSFEQAAHRLTTLSRPGQRGVPFFLMRIDSAGNVSKRFAGGKFPFSRFGGACPRWNIHQAFQSPGRVLTQVIETPDKARYFTLSRTLDRGLRGWDGGAFAEQALGLGCELKYADKLVYARGLDLTNPAAIEVGPMCRLCERPNCVERAAPPVTRTLSVDEWIKSATAYPFAG</sequence>
<dbReference type="PIRSF" id="PIRSF019251">
    <property type="entry name" value="Rv0465c"/>
    <property type="match status" value="1"/>
</dbReference>
<evidence type="ECO:0000256" key="3">
    <source>
        <dbReference type="ARBA" id="ARBA00023125"/>
    </source>
</evidence>
<dbReference type="InterPro" id="IPR001387">
    <property type="entry name" value="Cro/C1-type_HTH"/>
</dbReference>
<keyword evidence="3" id="KW-0238">DNA-binding</keyword>
<dbReference type="PROSITE" id="PS50943">
    <property type="entry name" value="HTH_CROC1"/>
    <property type="match status" value="1"/>
</dbReference>
<dbReference type="InterPro" id="IPR010982">
    <property type="entry name" value="Lambda_DNA-bd_dom_sf"/>
</dbReference>
<accession>A0ABT5HYW2</accession>
<dbReference type="InterPro" id="IPR050807">
    <property type="entry name" value="TransReg_Diox_bact_type"/>
</dbReference>
<evidence type="ECO:0000313" key="6">
    <source>
        <dbReference type="EMBL" id="MDC7685259.1"/>
    </source>
</evidence>
<evidence type="ECO:0000256" key="2">
    <source>
        <dbReference type="ARBA" id="ARBA00023015"/>
    </source>
</evidence>
<gene>
    <name evidence="6" type="ORF">PQU92_18400</name>
</gene>
<evidence type="ECO:0000256" key="4">
    <source>
        <dbReference type="ARBA" id="ARBA00023163"/>
    </source>
</evidence>
<dbReference type="PANTHER" id="PTHR46797">
    <property type="entry name" value="HTH-TYPE TRANSCRIPTIONAL REGULATOR"/>
    <property type="match status" value="1"/>
</dbReference>
<dbReference type="Gene3D" id="1.10.260.40">
    <property type="entry name" value="lambda repressor-like DNA-binding domains"/>
    <property type="match status" value="1"/>
</dbReference>
<dbReference type="CDD" id="cd00093">
    <property type="entry name" value="HTH_XRE"/>
    <property type="match status" value="1"/>
</dbReference>
<dbReference type="Pfam" id="PF09856">
    <property type="entry name" value="ScfRs"/>
    <property type="match status" value="1"/>
</dbReference>
<proteinExistence type="inferred from homology"/>
<dbReference type="Proteomes" id="UP001214854">
    <property type="component" value="Unassembled WGS sequence"/>
</dbReference>
<keyword evidence="7" id="KW-1185">Reference proteome</keyword>
<protein>
    <submittedName>
        <fullName evidence="6">Short-chain fatty acyl-CoA regulator family protein</fullName>
    </submittedName>
</protein>
<dbReference type="InterPro" id="IPR010359">
    <property type="entry name" value="IrrE_HExxH"/>
</dbReference>
<dbReference type="PANTHER" id="PTHR46797:SF23">
    <property type="entry name" value="HTH-TYPE TRANSCRIPTIONAL REGULATOR SUTR"/>
    <property type="match status" value="1"/>
</dbReference>
<dbReference type="InterPro" id="IPR018653">
    <property type="entry name" value="ScfR_C"/>
</dbReference>
<comment type="caution">
    <text evidence="6">The sequence shown here is derived from an EMBL/GenBank/DDBJ whole genome shotgun (WGS) entry which is preliminary data.</text>
</comment>
<dbReference type="InterPro" id="IPR026281">
    <property type="entry name" value="HTH_RamB"/>
</dbReference>
<evidence type="ECO:0000313" key="7">
    <source>
        <dbReference type="Proteomes" id="UP001214854"/>
    </source>
</evidence>
<dbReference type="Pfam" id="PF13560">
    <property type="entry name" value="HTH_31"/>
    <property type="match status" value="1"/>
</dbReference>
<keyword evidence="2" id="KW-0805">Transcription regulation</keyword>
<name>A0ABT5HYW2_9CAUL</name>
<reference evidence="6 7" key="1">
    <citation type="submission" date="2023-01" db="EMBL/GenBank/DDBJ databases">
        <title>Novel species of the genus Asticcacaulis isolated from rivers.</title>
        <authorList>
            <person name="Lu H."/>
        </authorList>
    </citation>
    <scope>NUCLEOTIDE SEQUENCE [LARGE SCALE GENOMIC DNA]</scope>
    <source>
        <strain evidence="6 7">BYS171W</strain>
    </source>
</reference>
<dbReference type="SUPFAM" id="SSF47413">
    <property type="entry name" value="lambda repressor-like DNA-binding domains"/>
    <property type="match status" value="1"/>
</dbReference>